<dbReference type="PANTHER" id="PTHR24161:SF85">
    <property type="entry name" value="PALMITOYLTRANSFERASE HIP14"/>
    <property type="match status" value="1"/>
</dbReference>
<dbReference type="Pfam" id="PF12796">
    <property type="entry name" value="Ank_2"/>
    <property type="match status" value="2"/>
</dbReference>
<feature type="region of interest" description="Disordered" evidence="5">
    <location>
        <begin position="1"/>
        <end position="37"/>
    </location>
</feature>
<reference evidence="6 7" key="1">
    <citation type="submission" date="2024-02" db="EMBL/GenBank/DDBJ databases">
        <title>A draft genome for the cacao thread blight pathogen Marasmius crinis-equi.</title>
        <authorList>
            <person name="Cohen S.P."/>
            <person name="Baruah I.K."/>
            <person name="Amoako-Attah I."/>
            <person name="Bukari Y."/>
            <person name="Meinhardt L.W."/>
            <person name="Bailey B.A."/>
        </authorList>
    </citation>
    <scope>NUCLEOTIDE SEQUENCE [LARGE SCALE GENOMIC DNA]</scope>
    <source>
        <strain evidence="6 7">GH-76</strain>
    </source>
</reference>
<keyword evidence="6" id="KW-0012">Acyltransferase</keyword>
<protein>
    <recommendedName>
        <fullName evidence="1">protein S-acyltransferase</fullName>
        <ecNumber evidence="1">2.3.1.225</ecNumber>
    </recommendedName>
</protein>
<dbReference type="Gene3D" id="1.25.40.20">
    <property type="entry name" value="Ankyrin repeat-containing domain"/>
    <property type="match status" value="2"/>
</dbReference>
<feature type="repeat" description="ANK" evidence="4">
    <location>
        <begin position="106"/>
        <end position="135"/>
    </location>
</feature>
<dbReference type="SMART" id="SM00248">
    <property type="entry name" value="ANK"/>
    <property type="match status" value="6"/>
</dbReference>
<evidence type="ECO:0000256" key="5">
    <source>
        <dbReference type="SAM" id="MobiDB-lite"/>
    </source>
</evidence>
<evidence type="ECO:0000313" key="6">
    <source>
        <dbReference type="EMBL" id="KAL0566709.1"/>
    </source>
</evidence>
<feature type="repeat" description="ANK" evidence="4">
    <location>
        <begin position="205"/>
        <end position="237"/>
    </location>
</feature>
<feature type="region of interest" description="Disordered" evidence="5">
    <location>
        <begin position="492"/>
        <end position="515"/>
    </location>
</feature>
<sequence>MEAPTEIVVKEQEPQSTASAVTADSAMAGEHTRHHPENNIFVAAMRGDVALVREFIESGQAKATDRDDQNVTPLHLASINAQVATCQYLLEQGAEVDALGGELLATPLQWAVAHGYLFVMRLLISHNADPTITDLRGYNALHVATHSGNVVSLLYLLHHRHHPTNVDSRNSEGRTNLMLAAHQGDELLMDLLLKHGASPIAHDNDGRTPLHWAVVGGNEICIRRLVEQGADLTAEDSEGRTPRDKADEFQPRLDAWKEALERSGMNEYGDKRWKPLSERNTKLAIFVSPGKLPQTDVASLSIYYGTPVTPSTPKTSTSARDSIFNLEYLPSCFLPTKLCLITRYDPFLVYVTVGANLPLPWTILLLASQFWQILKQMTTFEVINLGRYGFMGEIKGSRSRMRPRRGQIIRPYFDDAALSYSTYGTPGSGYIRLDHFADGKTRTNTTANPFDLGMWGNCKDFWTLGKELGVEYDKLYDIPLEGFFEVKKRREREGGVDEHGLGQTGPRKWESLSQA</sequence>
<keyword evidence="7" id="KW-1185">Reference proteome</keyword>
<keyword evidence="3 4" id="KW-0040">ANK repeat</keyword>
<evidence type="ECO:0000256" key="2">
    <source>
        <dbReference type="ARBA" id="ARBA00022737"/>
    </source>
</evidence>
<feature type="repeat" description="ANK" evidence="4">
    <location>
        <begin position="172"/>
        <end position="204"/>
    </location>
</feature>
<evidence type="ECO:0000256" key="3">
    <source>
        <dbReference type="ARBA" id="ARBA00023043"/>
    </source>
</evidence>
<dbReference type="EMBL" id="JBAHYK010001805">
    <property type="protein sequence ID" value="KAL0566709.1"/>
    <property type="molecule type" value="Genomic_DNA"/>
</dbReference>
<proteinExistence type="predicted"/>
<dbReference type="Proteomes" id="UP001465976">
    <property type="component" value="Unassembled WGS sequence"/>
</dbReference>
<dbReference type="PANTHER" id="PTHR24161">
    <property type="entry name" value="ANK_REP_REGION DOMAIN-CONTAINING PROTEIN-RELATED"/>
    <property type="match status" value="1"/>
</dbReference>
<gene>
    <name evidence="6" type="primary">AKR1_4</name>
    <name evidence="6" type="ORF">V5O48_015297</name>
</gene>
<dbReference type="GO" id="GO:0019706">
    <property type="term" value="F:protein-cysteine S-palmitoyltransferase activity"/>
    <property type="evidence" value="ECO:0007669"/>
    <property type="project" value="UniProtKB-EC"/>
</dbReference>
<dbReference type="Pfam" id="PF00023">
    <property type="entry name" value="Ank"/>
    <property type="match status" value="1"/>
</dbReference>
<name>A0ABR3EUY2_9AGAR</name>
<dbReference type="InterPro" id="IPR036770">
    <property type="entry name" value="Ankyrin_rpt-contain_sf"/>
</dbReference>
<keyword evidence="6" id="KW-0808">Transferase</keyword>
<organism evidence="6 7">
    <name type="scientific">Marasmius crinis-equi</name>
    <dbReference type="NCBI Taxonomy" id="585013"/>
    <lineage>
        <taxon>Eukaryota</taxon>
        <taxon>Fungi</taxon>
        <taxon>Dikarya</taxon>
        <taxon>Basidiomycota</taxon>
        <taxon>Agaricomycotina</taxon>
        <taxon>Agaricomycetes</taxon>
        <taxon>Agaricomycetidae</taxon>
        <taxon>Agaricales</taxon>
        <taxon>Marasmiineae</taxon>
        <taxon>Marasmiaceae</taxon>
        <taxon>Marasmius</taxon>
    </lineage>
</organism>
<dbReference type="SUPFAM" id="SSF48403">
    <property type="entry name" value="Ankyrin repeat"/>
    <property type="match status" value="1"/>
</dbReference>
<evidence type="ECO:0000256" key="4">
    <source>
        <dbReference type="PROSITE-ProRule" id="PRU00023"/>
    </source>
</evidence>
<keyword evidence="2" id="KW-0677">Repeat</keyword>
<evidence type="ECO:0000313" key="7">
    <source>
        <dbReference type="Proteomes" id="UP001465976"/>
    </source>
</evidence>
<feature type="repeat" description="ANK" evidence="4">
    <location>
        <begin position="69"/>
        <end position="101"/>
    </location>
</feature>
<accession>A0ABR3EUY2</accession>
<dbReference type="PROSITE" id="PS50297">
    <property type="entry name" value="ANK_REP_REGION"/>
    <property type="match status" value="3"/>
</dbReference>
<dbReference type="InterPro" id="IPR002110">
    <property type="entry name" value="Ankyrin_rpt"/>
</dbReference>
<comment type="caution">
    <text evidence="6">The sequence shown here is derived from an EMBL/GenBank/DDBJ whole genome shotgun (WGS) entry which is preliminary data.</text>
</comment>
<dbReference type="EC" id="2.3.1.225" evidence="1"/>
<dbReference type="PROSITE" id="PS50088">
    <property type="entry name" value="ANK_REPEAT"/>
    <property type="match status" value="4"/>
</dbReference>
<evidence type="ECO:0000256" key="1">
    <source>
        <dbReference type="ARBA" id="ARBA00012210"/>
    </source>
</evidence>